<dbReference type="InterPro" id="IPR041575">
    <property type="entry name" value="Rubredoxin_C"/>
</dbReference>
<dbReference type="STRING" id="1503.CLPU_3c02900"/>
<dbReference type="EC" id="1.7.1.15" evidence="6"/>
<dbReference type="InterPro" id="IPR023753">
    <property type="entry name" value="FAD/NAD-binding_dom"/>
</dbReference>
<evidence type="ECO:0000259" key="5">
    <source>
        <dbReference type="Pfam" id="PF18267"/>
    </source>
</evidence>
<comment type="cofactor">
    <cofactor evidence="1">
        <name>FAD</name>
        <dbReference type="ChEBI" id="CHEBI:57692"/>
    </cofactor>
</comment>
<dbReference type="PRINTS" id="PR00411">
    <property type="entry name" value="PNDRDTASEI"/>
</dbReference>
<name>A0A0L0WDL6_GOTPU</name>
<dbReference type="RefSeq" id="WP_050354486.1">
    <property type="nucleotide sequence ID" value="NZ_LGSS01000003.1"/>
</dbReference>
<keyword evidence="2" id="KW-0285">Flavoprotein</keyword>
<dbReference type="PRINTS" id="PR00368">
    <property type="entry name" value="FADPNR"/>
</dbReference>
<feature type="domain" description="NADH-rubredoxin oxidoreductase C-terminal" evidence="5">
    <location>
        <begin position="313"/>
        <end position="381"/>
    </location>
</feature>
<dbReference type="GO" id="GO:0106316">
    <property type="term" value="F:nitrite reductase (NADH) activity"/>
    <property type="evidence" value="ECO:0007669"/>
    <property type="project" value="UniProtKB-EC"/>
</dbReference>
<reference evidence="7" key="1">
    <citation type="submission" date="2015-07" db="EMBL/GenBank/DDBJ databases">
        <title>Draft genome sequence of the purine-degrading Gottschalkia purinilyticum DSM 1384 (formerly Clostridium purinilyticum).</title>
        <authorList>
            <person name="Poehlein A."/>
            <person name="Schiel-Bengelsdorf B."/>
            <person name="Bengelsdorf F.R."/>
            <person name="Daniel R."/>
            <person name="Duerre P."/>
        </authorList>
    </citation>
    <scope>NUCLEOTIDE SEQUENCE [LARGE SCALE GENOMIC DNA]</scope>
    <source>
        <strain evidence="7">DSM 1384</strain>
    </source>
</reference>
<evidence type="ECO:0000259" key="4">
    <source>
        <dbReference type="Pfam" id="PF07992"/>
    </source>
</evidence>
<evidence type="ECO:0000256" key="1">
    <source>
        <dbReference type="ARBA" id="ARBA00001974"/>
    </source>
</evidence>
<organism evidence="6 7">
    <name type="scientific">Gottschalkia purinilytica</name>
    <name type="common">Clostridium purinilyticum</name>
    <dbReference type="NCBI Taxonomy" id="1503"/>
    <lineage>
        <taxon>Bacteria</taxon>
        <taxon>Bacillati</taxon>
        <taxon>Bacillota</taxon>
        <taxon>Tissierellia</taxon>
        <taxon>Tissierellales</taxon>
        <taxon>Gottschalkiaceae</taxon>
        <taxon>Gottschalkia</taxon>
    </lineage>
</organism>
<dbReference type="EMBL" id="LGSS01000003">
    <property type="protein sequence ID" value="KNF09510.1"/>
    <property type="molecule type" value="Genomic_DNA"/>
</dbReference>
<keyword evidence="7" id="KW-1185">Reference proteome</keyword>
<dbReference type="SUPFAM" id="SSF51905">
    <property type="entry name" value="FAD/NAD(P)-binding domain"/>
    <property type="match status" value="2"/>
</dbReference>
<dbReference type="PANTHER" id="PTHR43429:SF3">
    <property type="entry name" value="NITRITE REDUCTASE [NAD(P)H]"/>
    <property type="match status" value="1"/>
</dbReference>
<dbReference type="Gene3D" id="3.30.390.30">
    <property type="match status" value="1"/>
</dbReference>
<proteinExistence type="predicted"/>
<protein>
    <submittedName>
        <fullName evidence="6">Nitrite reductase NasD</fullName>
        <ecNumber evidence="6">1.7.1.15</ecNumber>
    </submittedName>
</protein>
<dbReference type="Pfam" id="PF07992">
    <property type="entry name" value="Pyr_redox_2"/>
    <property type="match status" value="1"/>
</dbReference>
<dbReference type="OrthoDB" id="9807946at2"/>
<evidence type="ECO:0000313" key="7">
    <source>
        <dbReference type="Proteomes" id="UP000037267"/>
    </source>
</evidence>
<dbReference type="Gene3D" id="3.50.50.60">
    <property type="entry name" value="FAD/NAD(P)-binding domain"/>
    <property type="match status" value="2"/>
</dbReference>
<sequence>MKEKVIIIGSGIASISAIKAIREINKNIDIDLINEEKFYPYSRIKLSKRLLGELEEDKLLLQKKEWYDSNNINIYKNTKVISIDTVKNEVKLSNGMIISYTKLLLANGAHNFTPPISGINKKGVFTLRTLEDSIEINEFTKNNNSVLIIGGGILGLETAWTLSQFNKKVILSEIFPRLMPRQLDENASQILTNSVKSHGIEILFNTQIKEILGDDKVSGFTTQENKNIDCDMVIYSAGIRSNIDIVNNTNIKTNKGIIVDENMRTNVENIYAAGDVAEFDGYTYGLWNVAIEQGKTAGYNIIGKDIKYTPPIPATLLNAFNLSIFSMGVVDENKATNVLVEKLNNGNYQKVLINNGKVIGAIVINDMKKSSILKIAIEKEIDLSDINIEDICIDDLINIIGQRK</sequence>
<gene>
    <name evidence="6" type="primary">nasD</name>
    <name evidence="6" type="ORF">CLPU_3c02900</name>
</gene>
<dbReference type="Pfam" id="PF18267">
    <property type="entry name" value="Rubredoxin_C"/>
    <property type="match status" value="1"/>
</dbReference>
<evidence type="ECO:0000313" key="6">
    <source>
        <dbReference type="EMBL" id="KNF09510.1"/>
    </source>
</evidence>
<evidence type="ECO:0000256" key="3">
    <source>
        <dbReference type="ARBA" id="ARBA00022827"/>
    </source>
</evidence>
<dbReference type="PANTHER" id="PTHR43429">
    <property type="entry name" value="PYRIDINE NUCLEOTIDE-DISULFIDE OXIDOREDUCTASE DOMAIN-CONTAINING"/>
    <property type="match status" value="1"/>
</dbReference>
<keyword evidence="3" id="KW-0274">FAD</keyword>
<dbReference type="AlphaFoldDB" id="A0A0L0WDL6"/>
<evidence type="ECO:0000256" key="2">
    <source>
        <dbReference type="ARBA" id="ARBA00022630"/>
    </source>
</evidence>
<comment type="caution">
    <text evidence="6">The sequence shown here is derived from an EMBL/GenBank/DDBJ whole genome shotgun (WGS) entry which is preliminary data.</text>
</comment>
<dbReference type="InterPro" id="IPR050260">
    <property type="entry name" value="FAD-bd_OxRdtase"/>
</dbReference>
<dbReference type="InterPro" id="IPR036188">
    <property type="entry name" value="FAD/NAD-bd_sf"/>
</dbReference>
<dbReference type="Proteomes" id="UP000037267">
    <property type="component" value="Unassembled WGS sequence"/>
</dbReference>
<accession>A0A0L0WDL6</accession>
<feature type="domain" description="FAD/NAD(P)-binding" evidence="4">
    <location>
        <begin position="4"/>
        <end position="294"/>
    </location>
</feature>
<dbReference type="InterPro" id="IPR016156">
    <property type="entry name" value="FAD/NAD-linked_Rdtase_dimer_sf"/>
</dbReference>
<keyword evidence="6" id="KW-0560">Oxidoreductase</keyword>